<dbReference type="Pfam" id="PF01925">
    <property type="entry name" value="TauE"/>
    <property type="match status" value="1"/>
</dbReference>
<evidence type="ECO:0000256" key="8">
    <source>
        <dbReference type="RuleBase" id="RU363041"/>
    </source>
</evidence>
<dbReference type="EMBL" id="JABCJJ010000001">
    <property type="protein sequence ID" value="NMR18698.1"/>
    <property type="molecule type" value="Genomic_DNA"/>
</dbReference>
<evidence type="ECO:0000256" key="2">
    <source>
        <dbReference type="ARBA" id="ARBA00009142"/>
    </source>
</evidence>
<dbReference type="AlphaFoldDB" id="A0A7Y0LV18"/>
<dbReference type="PANTHER" id="PTHR30269">
    <property type="entry name" value="TRANSMEMBRANE PROTEIN YFCA"/>
    <property type="match status" value="1"/>
</dbReference>
<evidence type="ECO:0000256" key="7">
    <source>
        <dbReference type="ARBA" id="ARBA00023136"/>
    </source>
</evidence>
<evidence type="ECO:0000313" key="10">
    <source>
        <dbReference type="Proteomes" id="UP000562124"/>
    </source>
</evidence>
<comment type="similarity">
    <text evidence="2 8">Belongs to the 4-toluene sulfonate uptake permease (TSUP) (TC 2.A.102) family.</text>
</comment>
<feature type="transmembrane region" description="Helical" evidence="8">
    <location>
        <begin position="123"/>
        <end position="142"/>
    </location>
</feature>
<gene>
    <name evidence="9" type="ORF">HIR71_00395</name>
</gene>
<protein>
    <recommendedName>
        <fullName evidence="8">Probable membrane transporter protein</fullName>
    </recommendedName>
</protein>
<evidence type="ECO:0000256" key="6">
    <source>
        <dbReference type="ARBA" id="ARBA00022989"/>
    </source>
</evidence>
<keyword evidence="4 8" id="KW-1003">Cell membrane</keyword>
<evidence type="ECO:0000256" key="5">
    <source>
        <dbReference type="ARBA" id="ARBA00022692"/>
    </source>
</evidence>
<feature type="transmembrane region" description="Helical" evidence="8">
    <location>
        <begin position="148"/>
        <end position="167"/>
    </location>
</feature>
<evidence type="ECO:0000256" key="3">
    <source>
        <dbReference type="ARBA" id="ARBA00022448"/>
    </source>
</evidence>
<dbReference type="PANTHER" id="PTHR30269:SF0">
    <property type="entry name" value="MEMBRANE TRANSPORTER PROTEIN YFCA-RELATED"/>
    <property type="match status" value="1"/>
</dbReference>
<evidence type="ECO:0000313" key="9">
    <source>
        <dbReference type="EMBL" id="NMR18698.1"/>
    </source>
</evidence>
<evidence type="ECO:0000256" key="1">
    <source>
        <dbReference type="ARBA" id="ARBA00004651"/>
    </source>
</evidence>
<feature type="transmembrane region" description="Helical" evidence="8">
    <location>
        <begin position="179"/>
        <end position="198"/>
    </location>
</feature>
<keyword evidence="10" id="KW-1185">Reference proteome</keyword>
<keyword evidence="6 8" id="KW-1133">Transmembrane helix</keyword>
<keyword evidence="5 8" id="KW-0812">Transmembrane</keyword>
<feature type="transmembrane region" description="Helical" evidence="8">
    <location>
        <begin position="204"/>
        <end position="223"/>
    </location>
</feature>
<feature type="transmembrane region" description="Helical" evidence="8">
    <location>
        <begin position="50"/>
        <end position="72"/>
    </location>
</feature>
<feature type="transmembrane region" description="Helical" evidence="8">
    <location>
        <begin position="279"/>
        <end position="298"/>
    </location>
</feature>
<name>A0A7Y0LV18_CELFI</name>
<comment type="subcellular location">
    <subcellularLocation>
        <location evidence="1 8">Cell membrane</location>
        <topology evidence="1 8">Multi-pass membrane protein</topology>
    </subcellularLocation>
</comment>
<dbReference type="Proteomes" id="UP000562124">
    <property type="component" value="Unassembled WGS sequence"/>
</dbReference>
<proteinExistence type="inferred from homology"/>
<sequence length="302" mass="30369">MRRTYASAVLCGRAARGTRCDARATRVIDQRRAADRHPFGARVTSGGVEIAGATLLLLVLAGFAAGWIDAVVGGGGLVQLPALLLVPGMSPVQALATNKLAGIMGTSVSAVTYYRRVGPDMSTALPTALAALGGAAGGAALASSLPEAVFRPVILVALVLVAVYTVARPSVGRSTALRWAGRRHTGAAAAIGAVIGFYDGLLGPGTGTFLVIALVGVLGFAFLEASAQAKIVNAATNLGALAVFAVQGAPLWKLGLAVGVANIAGAYLGARMAVAKGSAFVRVVFVVVVGALIVRLGWDVFA</sequence>
<feature type="transmembrane region" description="Helical" evidence="8">
    <location>
        <begin position="92"/>
        <end position="111"/>
    </location>
</feature>
<dbReference type="GO" id="GO:0005886">
    <property type="term" value="C:plasma membrane"/>
    <property type="evidence" value="ECO:0007669"/>
    <property type="project" value="UniProtKB-SubCell"/>
</dbReference>
<reference evidence="9 10" key="1">
    <citation type="submission" date="2020-04" db="EMBL/GenBank/DDBJ databases">
        <title>Sequencing and Assembly of C. fimi.</title>
        <authorList>
            <person name="Ramsey A.R."/>
        </authorList>
    </citation>
    <scope>NUCLEOTIDE SEQUENCE [LARGE SCALE GENOMIC DNA]</scope>
    <source>
        <strain evidence="9 10">SB</strain>
    </source>
</reference>
<keyword evidence="3" id="KW-0813">Transport</keyword>
<organism evidence="9 10">
    <name type="scientific">Cellulomonas fimi</name>
    <dbReference type="NCBI Taxonomy" id="1708"/>
    <lineage>
        <taxon>Bacteria</taxon>
        <taxon>Bacillati</taxon>
        <taxon>Actinomycetota</taxon>
        <taxon>Actinomycetes</taxon>
        <taxon>Micrococcales</taxon>
        <taxon>Cellulomonadaceae</taxon>
        <taxon>Cellulomonas</taxon>
    </lineage>
</organism>
<dbReference type="InterPro" id="IPR052017">
    <property type="entry name" value="TSUP"/>
</dbReference>
<dbReference type="InterPro" id="IPR002781">
    <property type="entry name" value="TM_pro_TauE-like"/>
</dbReference>
<evidence type="ECO:0000256" key="4">
    <source>
        <dbReference type="ARBA" id="ARBA00022475"/>
    </source>
</evidence>
<keyword evidence="7 8" id="KW-0472">Membrane</keyword>
<accession>A0A7Y0LV18</accession>
<comment type="caution">
    <text evidence="9">The sequence shown here is derived from an EMBL/GenBank/DDBJ whole genome shotgun (WGS) entry which is preliminary data.</text>
</comment>